<evidence type="ECO:0000256" key="5">
    <source>
        <dbReference type="ARBA" id="ARBA00023049"/>
    </source>
</evidence>
<evidence type="ECO:0000256" key="4">
    <source>
        <dbReference type="ARBA" id="ARBA00022833"/>
    </source>
</evidence>
<proteinExistence type="inferred from homology"/>
<evidence type="ECO:0000259" key="9">
    <source>
        <dbReference type="Pfam" id="PF23368"/>
    </source>
</evidence>
<keyword evidence="7" id="KW-0472">Membrane</keyword>
<evidence type="ECO:0000313" key="10">
    <source>
        <dbReference type="EMBL" id="MDY0744478.1"/>
    </source>
</evidence>
<protein>
    <submittedName>
        <fullName evidence="10">M48 family metallopeptidase</fullName>
    </submittedName>
</protein>
<keyword evidence="11" id="KW-1185">Reference proteome</keyword>
<comment type="cofactor">
    <cofactor evidence="6">
        <name>Zn(2+)</name>
        <dbReference type="ChEBI" id="CHEBI:29105"/>
    </cofactor>
    <text evidence="6">Binds 1 zinc ion per subunit.</text>
</comment>
<evidence type="ECO:0000256" key="3">
    <source>
        <dbReference type="ARBA" id="ARBA00022801"/>
    </source>
</evidence>
<dbReference type="InterPro" id="IPR051156">
    <property type="entry name" value="Mito/Outer_Membr_Metalloprot"/>
</dbReference>
<dbReference type="RefSeq" id="WP_320422399.1">
    <property type="nucleotide sequence ID" value="NZ_JAXCLA010000003.1"/>
</dbReference>
<sequence>MNSPELQLSYFDGRSARERGASIRLDLARRELLVQPQSDELRRYAMRSVHWPERQRHGQRQVLLPDGGVLSTSDAAAWDAWAAAAGLTESPTVRWMQSWRYVGVSLLLLVALLAAGWRWGAPLAAQGVVAMLPPGAERVVGEQTLQYLDEQELLKPSRLDAARRVQIEQNFAAAAQRALPLTGPQPAWRLHLRDGDKLLGPNAFALPGGDIVLTDSLAELLADSPDALVGVLGHELGHVQRRHGMRLVVQAGLVAAVAGLVVGDFSTLLAGVPAVLSQAAYSRDFEREADAYSRRLMQGAGIRPEVMALFFERVAKARDARQGLRLPIAIASHPADEERIRFFRDGN</sequence>
<keyword evidence="7" id="KW-0812">Transmembrane</keyword>
<dbReference type="PANTHER" id="PTHR22726">
    <property type="entry name" value="METALLOENDOPEPTIDASE OMA1"/>
    <property type="match status" value="1"/>
</dbReference>
<gene>
    <name evidence="10" type="ORF">SNE35_08170</name>
</gene>
<dbReference type="Proteomes" id="UP001285263">
    <property type="component" value="Unassembled WGS sequence"/>
</dbReference>
<comment type="caution">
    <text evidence="10">The sequence shown here is derived from an EMBL/GenBank/DDBJ whole genome shotgun (WGS) entry which is preliminary data.</text>
</comment>
<feature type="domain" description="Peptidase M48" evidence="8">
    <location>
        <begin position="181"/>
        <end position="342"/>
    </location>
</feature>
<dbReference type="EMBL" id="JAXCLA010000003">
    <property type="protein sequence ID" value="MDY0744478.1"/>
    <property type="molecule type" value="Genomic_DNA"/>
</dbReference>
<evidence type="ECO:0000256" key="7">
    <source>
        <dbReference type="SAM" id="Phobius"/>
    </source>
</evidence>
<accession>A0ABU5DDX2</accession>
<dbReference type="InterPro" id="IPR055518">
    <property type="entry name" value="DUF7092"/>
</dbReference>
<organism evidence="10 11">
    <name type="scientific">Roseateles agri</name>
    <dbReference type="NCBI Taxonomy" id="3098619"/>
    <lineage>
        <taxon>Bacteria</taxon>
        <taxon>Pseudomonadati</taxon>
        <taxon>Pseudomonadota</taxon>
        <taxon>Betaproteobacteria</taxon>
        <taxon>Burkholderiales</taxon>
        <taxon>Sphaerotilaceae</taxon>
        <taxon>Roseateles</taxon>
    </lineage>
</organism>
<evidence type="ECO:0000256" key="1">
    <source>
        <dbReference type="ARBA" id="ARBA00022670"/>
    </source>
</evidence>
<dbReference type="Pfam" id="PF23368">
    <property type="entry name" value="DUF7092"/>
    <property type="match status" value="1"/>
</dbReference>
<keyword evidence="7" id="KW-1133">Transmembrane helix</keyword>
<name>A0ABU5DDX2_9BURK</name>
<feature type="transmembrane region" description="Helical" evidence="7">
    <location>
        <begin position="98"/>
        <end position="117"/>
    </location>
</feature>
<reference evidence="10 11" key="1">
    <citation type="submission" date="2023-11" db="EMBL/GenBank/DDBJ databases">
        <title>Paucibacter sp. nov., isolated from fresh soil in Korea.</title>
        <authorList>
            <person name="Le N.T.T."/>
        </authorList>
    </citation>
    <scope>NUCLEOTIDE SEQUENCE [LARGE SCALE GENOMIC DNA]</scope>
    <source>
        <strain evidence="10 11">R3-3</strain>
    </source>
</reference>
<comment type="similarity">
    <text evidence="6">Belongs to the peptidase M48 family.</text>
</comment>
<keyword evidence="4 6" id="KW-0862">Zinc</keyword>
<dbReference type="Pfam" id="PF01435">
    <property type="entry name" value="Peptidase_M48"/>
    <property type="match status" value="1"/>
</dbReference>
<evidence type="ECO:0000313" key="11">
    <source>
        <dbReference type="Proteomes" id="UP001285263"/>
    </source>
</evidence>
<evidence type="ECO:0000259" key="8">
    <source>
        <dbReference type="Pfam" id="PF01435"/>
    </source>
</evidence>
<keyword evidence="1 6" id="KW-0645">Protease</keyword>
<keyword evidence="3 6" id="KW-0378">Hydrolase</keyword>
<dbReference type="CDD" id="cd07332">
    <property type="entry name" value="M48C_Oma1_like"/>
    <property type="match status" value="1"/>
</dbReference>
<feature type="domain" description="DUF7092" evidence="9">
    <location>
        <begin position="6"/>
        <end position="84"/>
    </location>
</feature>
<dbReference type="Gene3D" id="3.30.2010.10">
    <property type="entry name" value="Metalloproteases ('zincins'), catalytic domain"/>
    <property type="match status" value="1"/>
</dbReference>
<keyword evidence="2" id="KW-0479">Metal-binding</keyword>
<keyword evidence="5 6" id="KW-0482">Metalloprotease</keyword>
<evidence type="ECO:0000256" key="2">
    <source>
        <dbReference type="ARBA" id="ARBA00022723"/>
    </source>
</evidence>
<evidence type="ECO:0000256" key="6">
    <source>
        <dbReference type="RuleBase" id="RU003983"/>
    </source>
</evidence>
<dbReference type="PANTHER" id="PTHR22726:SF1">
    <property type="entry name" value="METALLOENDOPEPTIDASE OMA1, MITOCHONDRIAL"/>
    <property type="match status" value="1"/>
</dbReference>
<dbReference type="InterPro" id="IPR001915">
    <property type="entry name" value="Peptidase_M48"/>
</dbReference>